<dbReference type="PANTHER" id="PTHR43297">
    <property type="entry name" value="OLIGOPEPTIDE TRANSPORT ATP-BINDING PROTEIN APPD"/>
    <property type="match status" value="1"/>
</dbReference>
<comment type="subcellular location">
    <subcellularLocation>
        <location evidence="1">Cell membrane</location>
        <topology evidence="1">Peripheral membrane protein</topology>
    </subcellularLocation>
</comment>
<dbReference type="FunFam" id="3.40.50.300:FF:000016">
    <property type="entry name" value="Oligopeptide ABC transporter ATP-binding component"/>
    <property type="match status" value="1"/>
</dbReference>
<feature type="domain" description="ABC transporter" evidence="9">
    <location>
        <begin position="3"/>
        <end position="252"/>
    </location>
</feature>
<dbReference type="AlphaFoldDB" id="A0A7K2IZ80"/>
<evidence type="ECO:0000256" key="4">
    <source>
        <dbReference type="ARBA" id="ARBA00022475"/>
    </source>
</evidence>
<dbReference type="InterPro" id="IPR003593">
    <property type="entry name" value="AAA+_ATPase"/>
</dbReference>
<reference evidence="10 11" key="1">
    <citation type="journal article" date="2019" name="Nat. Commun.">
        <title>The antimicrobial potential of Streptomyces from insect microbiomes.</title>
        <authorList>
            <person name="Chevrette M.G."/>
            <person name="Carlson C.M."/>
            <person name="Ortega H.E."/>
            <person name="Thomas C."/>
            <person name="Ananiev G.E."/>
            <person name="Barns K.J."/>
            <person name="Book A.J."/>
            <person name="Cagnazzo J."/>
            <person name="Carlos C."/>
            <person name="Flanigan W."/>
            <person name="Grubbs K.J."/>
            <person name="Horn H.A."/>
            <person name="Hoffmann F.M."/>
            <person name="Klassen J.L."/>
            <person name="Knack J.J."/>
            <person name="Lewin G.R."/>
            <person name="McDonald B.R."/>
            <person name="Muller L."/>
            <person name="Melo W.G.P."/>
            <person name="Pinto-Tomas A.A."/>
            <person name="Schmitz A."/>
            <person name="Wendt-Pienkowski E."/>
            <person name="Wildman S."/>
            <person name="Zhao M."/>
            <person name="Zhang F."/>
            <person name="Bugni T.S."/>
            <person name="Andes D.R."/>
            <person name="Pupo M.T."/>
            <person name="Currie C.R."/>
        </authorList>
    </citation>
    <scope>NUCLEOTIDE SEQUENCE [LARGE SCALE GENOMIC DNA]</scope>
    <source>
        <strain evidence="10 11">SID5840</strain>
    </source>
</reference>
<evidence type="ECO:0000313" key="10">
    <source>
        <dbReference type="EMBL" id="MYR35117.1"/>
    </source>
</evidence>
<evidence type="ECO:0000256" key="2">
    <source>
        <dbReference type="ARBA" id="ARBA00005417"/>
    </source>
</evidence>
<sequence>MLLDIENLTVALPGAETRRPVLDEVALTVEPGEVVGLVGESGSGKSTTARAVLRLLPEGASVRGRASVGGTDVLAASPAELTELRSRRVSMVFQDPRSVLNPVRRVGDFLTERLILALGTPKAEARAKALDLMTEVGLNRPEERFRQYPHEMSGGMLQRVVLAAALATEPELLLADEATSALDATTQAEVLSVLRDLRESRGMGVLFITHDLHLAAAYCHRVHVMYAGRVVESREASALFADPRHPYTRGLIACNPGLDSDLAPEPIPGSPPSLSTAFDGCPFAPRCPEAIDACTTWRPRTHALPDGGVACLRAEREDGGTETVDAGTEGADTLRRDEETR</sequence>
<protein>
    <submittedName>
        <fullName evidence="10">ATP-binding cassette domain-containing protein</fullName>
    </submittedName>
</protein>
<comment type="similarity">
    <text evidence="2">Belongs to the ABC transporter superfamily.</text>
</comment>
<evidence type="ECO:0000256" key="7">
    <source>
        <dbReference type="ARBA" id="ARBA00023136"/>
    </source>
</evidence>
<keyword evidence="6 10" id="KW-0067">ATP-binding</keyword>
<dbReference type="SMART" id="SM00382">
    <property type="entry name" value="AAA"/>
    <property type="match status" value="1"/>
</dbReference>
<name>A0A7K2IZ80_9ACTN</name>
<accession>A0A7K2IZ80</accession>
<evidence type="ECO:0000256" key="6">
    <source>
        <dbReference type="ARBA" id="ARBA00022840"/>
    </source>
</evidence>
<evidence type="ECO:0000256" key="3">
    <source>
        <dbReference type="ARBA" id="ARBA00022448"/>
    </source>
</evidence>
<dbReference type="GeneID" id="91390448"/>
<dbReference type="PANTHER" id="PTHR43297:SF2">
    <property type="entry name" value="DIPEPTIDE TRANSPORT ATP-BINDING PROTEIN DPPD"/>
    <property type="match status" value="1"/>
</dbReference>
<organism evidence="10 11">
    <name type="scientific">Nocardiopsis alba</name>
    <dbReference type="NCBI Taxonomy" id="53437"/>
    <lineage>
        <taxon>Bacteria</taxon>
        <taxon>Bacillati</taxon>
        <taxon>Actinomycetota</taxon>
        <taxon>Actinomycetes</taxon>
        <taxon>Streptosporangiales</taxon>
        <taxon>Nocardiopsidaceae</taxon>
        <taxon>Nocardiopsis</taxon>
    </lineage>
</organism>
<evidence type="ECO:0000256" key="8">
    <source>
        <dbReference type="SAM" id="MobiDB-lite"/>
    </source>
</evidence>
<evidence type="ECO:0000256" key="5">
    <source>
        <dbReference type="ARBA" id="ARBA00022741"/>
    </source>
</evidence>
<evidence type="ECO:0000256" key="1">
    <source>
        <dbReference type="ARBA" id="ARBA00004202"/>
    </source>
</evidence>
<keyword evidence="3" id="KW-0813">Transport</keyword>
<dbReference type="InterPro" id="IPR017871">
    <property type="entry name" value="ABC_transporter-like_CS"/>
</dbReference>
<dbReference type="InterPro" id="IPR013563">
    <property type="entry name" value="Oligopep_ABC_C"/>
</dbReference>
<dbReference type="PROSITE" id="PS00211">
    <property type="entry name" value="ABC_TRANSPORTER_1"/>
    <property type="match status" value="1"/>
</dbReference>
<keyword evidence="4" id="KW-1003">Cell membrane</keyword>
<dbReference type="Pfam" id="PF00005">
    <property type="entry name" value="ABC_tran"/>
    <property type="match status" value="1"/>
</dbReference>
<dbReference type="GO" id="GO:0005524">
    <property type="term" value="F:ATP binding"/>
    <property type="evidence" value="ECO:0007669"/>
    <property type="project" value="UniProtKB-KW"/>
</dbReference>
<dbReference type="GO" id="GO:0005886">
    <property type="term" value="C:plasma membrane"/>
    <property type="evidence" value="ECO:0007669"/>
    <property type="project" value="UniProtKB-SubCell"/>
</dbReference>
<proteinExistence type="inferred from homology"/>
<dbReference type="RefSeq" id="WP_084570201.1">
    <property type="nucleotide sequence ID" value="NZ_BAZE01000002.1"/>
</dbReference>
<keyword evidence="5" id="KW-0547">Nucleotide-binding</keyword>
<dbReference type="SUPFAM" id="SSF52540">
    <property type="entry name" value="P-loop containing nucleoside triphosphate hydrolases"/>
    <property type="match status" value="1"/>
</dbReference>
<evidence type="ECO:0000313" key="11">
    <source>
        <dbReference type="Proteomes" id="UP000467124"/>
    </source>
</evidence>
<feature type="region of interest" description="Disordered" evidence="8">
    <location>
        <begin position="316"/>
        <end position="341"/>
    </location>
</feature>
<dbReference type="Pfam" id="PF08352">
    <property type="entry name" value="oligo_HPY"/>
    <property type="match status" value="1"/>
</dbReference>
<dbReference type="GO" id="GO:0015833">
    <property type="term" value="P:peptide transport"/>
    <property type="evidence" value="ECO:0007669"/>
    <property type="project" value="InterPro"/>
</dbReference>
<keyword evidence="7" id="KW-0472">Membrane</keyword>
<dbReference type="InterPro" id="IPR003439">
    <property type="entry name" value="ABC_transporter-like_ATP-bd"/>
</dbReference>
<dbReference type="GO" id="GO:0016887">
    <property type="term" value="F:ATP hydrolysis activity"/>
    <property type="evidence" value="ECO:0007669"/>
    <property type="project" value="InterPro"/>
</dbReference>
<dbReference type="PROSITE" id="PS50893">
    <property type="entry name" value="ABC_TRANSPORTER_2"/>
    <property type="match status" value="1"/>
</dbReference>
<dbReference type="InterPro" id="IPR050388">
    <property type="entry name" value="ABC_Ni/Peptide_Import"/>
</dbReference>
<feature type="compositionally biased region" description="Basic and acidic residues" evidence="8">
    <location>
        <begin position="332"/>
        <end position="341"/>
    </location>
</feature>
<dbReference type="Proteomes" id="UP000467124">
    <property type="component" value="Unassembled WGS sequence"/>
</dbReference>
<comment type="caution">
    <text evidence="10">The sequence shown here is derived from an EMBL/GenBank/DDBJ whole genome shotgun (WGS) entry which is preliminary data.</text>
</comment>
<dbReference type="NCBIfam" id="TIGR01727">
    <property type="entry name" value="oligo_HPY"/>
    <property type="match status" value="1"/>
</dbReference>
<dbReference type="CDD" id="cd03257">
    <property type="entry name" value="ABC_NikE_OppD_transporters"/>
    <property type="match status" value="1"/>
</dbReference>
<gene>
    <name evidence="10" type="ORF">GTW20_23350</name>
</gene>
<dbReference type="Gene3D" id="3.40.50.300">
    <property type="entry name" value="P-loop containing nucleotide triphosphate hydrolases"/>
    <property type="match status" value="1"/>
</dbReference>
<dbReference type="EMBL" id="WWHY01000001">
    <property type="protein sequence ID" value="MYR35117.1"/>
    <property type="molecule type" value="Genomic_DNA"/>
</dbReference>
<dbReference type="InterPro" id="IPR027417">
    <property type="entry name" value="P-loop_NTPase"/>
</dbReference>
<evidence type="ECO:0000259" key="9">
    <source>
        <dbReference type="PROSITE" id="PS50893"/>
    </source>
</evidence>